<sequence>MSTEQEFPPPPGPEEESVCRVCGYDEELFWEHGWPTNAICPCCGNESDIKDLSLRGIRDYRGEWVGHGANWDSPLDKPKDWDLLKQIANIPPEWR</sequence>
<dbReference type="Proteomes" id="UP001518140">
    <property type="component" value="Unassembled WGS sequence"/>
</dbReference>
<evidence type="ECO:0000313" key="1">
    <source>
        <dbReference type="EMBL" id="NGO47469.1"/>
    </source>
</evidence>
<dbReference type="RefSeq" id="WP_165344001.1">
    <property type="nucleotide sequence ID" value="NZ_JAAKZX010000183.1"/>
</dbReference>
<gene>
    <name evidence="1" type="ORF">G6048_37085</name>
</gene>
<reference evidence="1 2" key="1">
    <citation type="submission" date="2020-02" db="EMBL/GenBank/DDBJ databases">
        <title>Whole-genome analyses of novel actinobacteria.</title>
        <authorList>
            <person name="Sahin N."/>
            <person name="Tokatli A."/>
        </authorList>
    </citation>
    <scope>NUCLEOTIDE SEQUENCE [LARGE SCALE GENOMIC DNA]</scope>
    <source>
        <strain evidence="1 2">YC419</strain>
    </source>
</reference>
<dbReference type="EMBL" id="JAAKZX010000183">
    <property type="protein sequence ID" value="NGO47469.1"/>
    <property type="molecule type" value="Genomic_DNA"/>
</dbReference>
<accession>A0ABX0E3P8</accession>
<evidence type="ECO:0000313" key="2">
    <source>
        <dbReference type="Proteomes" id="UP001518140"/>
    </source>
</evidence>
<organism evidence="1 2">
    <name type="scientific">Streptomyces ureilyticus</name>
    <dbReference type="NCBI Taxonomy" id="1775131"/>
    <lineage>
        <taxon>Bacteria</taxon>
        <taxon>Bacillati</taxon>
        <taxon>Actinomycetota</taxon>
        <taxon>Actinomycetes</taxon>
        <taxon>Kitasatosporales</taxon>
        <taxon>Streptomycetaceae</taxon>
        <taxon>Streptomyces</taxon>
    </lineage>
</organism>
<proteinExistence type="predicted"/>
<protein>
    <submittedName>
        <fullName evidence="1">Uncharacterized protein</fullName>
    </submittedName>
</protein>
<keyword evidence="2" id="KW-1185">Reference proteome</keyword>
<comment type="caution">
    <text evidence="1">The sequence shown here is derived from an EMBL/GenBank/DDBJ whole genome shotgun (WGS) entry which is preliminary data.</text>
</comment>
<name>A0ABX0E3P8_9ACTN</name>